<keyword evidence="3" id="KW-1185">Reference proteome</keyword>
<evidence type="ECO:0000313" key="3">
    <source>
        <dbReference type="Proteomes" id="UP000785679"/>
    </source>
</evidence>
<evidence type="ECO:0000313" key="2">
    <source>
        <dbReference type="EMBL" id="TNV81557.1"/>
    </source>
</evidence>
<dbReference type="EMBL" id="RRYP01006011">
    <property type="protein sequence ID" value="TNV81557.1"/>
    <property type="molecule type" value="Genomic_DNA"/>
</dbReference>
<evidence type="ECO:0000256" key="1">
    <source>
        <dbReference type="SAM" id="MobiDB-lite"/>
    </source>
</evidence>
<gene>
    <name evidence="2" type="ORF">FGO68_gene15940</name>
</gene>
<dbReference type="AlphaFoldDB" id="A0A8J8T424"/>
<organism evidence="2 3">
    <name type="scientific">Halteria grandinella</name>
    <dbReference type="NCBI Taxonomy" id="5974"/>
    <lineage>
        <taxon>Eukaryota</taxon>
        <taxon>Sar</taxon>
        <taxon>Alveolata</taxon>
        <taxon>Ciliophora</taxon>
        <taxon>Intramacronucleata</taxon>
        <taxon>Spirotrichea</taxon>
        <taxon>Stichotrichia</taxon>
        <taxon>Sporadotrichida</taxon>
        <taxon>Halteriidae</taxon>
        <taxon>Halteria</taxon>
    </lineage>
</organism>
<feature type="compositionally biased region" description="Polar residues" evidence="1">
    <location>
        <begin position="77"/>
        <end position="87"/>
    </location>
</feature>
<sequence>MRTTAPFLPSYSQASLMLRLTPNPSTQLPSPNTQEPLSPSPLQTPSALAPATSPLVAVTKPAAATPTAPPQPWRNGALTSTSVSTRQTIRRSSPRASASTAPSSLSCWICKMGSRCMGRTQDRCFACPALARGTLSAAL</sequence>
<feature type="compositionally biased region" description="Low complexity" evidence="1">
    <location>
        <begin position="57"/>
        <end position="66"/>
    </location>
</feature>
<reference evidence="2" key="1">
    <citation type="submission" date="2019-06" db="EMBL/GenBank/DDBJ databases">
        <authorList>
            <person name="Zheng W."/>
        </authorList>
    </citation>
    <scope>NUCLEOTIDE SEQUENCE</scope>
    <source>
        <strain evidence="2">QDHG01</strain>
    </source>
</reference>
<feature type="region of interest" description="Disordered" evidence="1">
    <location>
        <begin position="18"/>
        <end position="102"/>
    </location>
</feature>
<name>A0A8J8T424_HALGN</name>
<feature type="compositionally biased region" description="Polar residues" evidence="1">
    <location>
        <begin position="22"/>
        <end position="46"/>
    </location>
</feature>
<proteinExistence type="predicted"/>
<dbReference type="Proteomes" id="UP000785679">
    <property type="component" value="Unassembled WGS sequence"/>
</dbReference>
<protein>
    <submittedName>
        <fullName evidence="2">Uncharacterized protein</fullName>
    </submittedName>
</protein>
<accession>A0A8J8T424</accession>
<comment type="caution">
    <text evidence="2">The sequence shown here is derived from an EMBL/GenBank/DDBJ whole genome shotgun (WGS) entry which is preliminary data.</text>
</comment>